<organism evidence="1 2">
    <name type="scientific">Pontiella desulfatans</name>
    <dbReference type="NCBI Taxonomy" id="2750659"/>
    <lineage>
        <taxon>Bacteria</taxon>
        <taxon>Pseudomonadati</taxon>
        <taxon>Kiritimatiellota</taxon>
        <taxon>Kiritimatiellia</taxon>
        <taxon>Kiritimatiellales</taxon>
        <taxon>Pontiellaceae</taxon>
        <taxon>Pontiella</taxon>
    </lineage>
</organism>
<dbReference type="PANTHER" id="PTHR36455">
    <property type="match status" value="1"/>
</dbReference>
<protein>
    <recommendedName>
        <fullName evidence="3">Transposase</fullName>
    </recommendedName>
</protein>
<evidence type="ECO:0008006" key="3">
    <source>
        <dbReference type="Google" id="ProtNLM"/>
    </source>
</evidence>
<dbReference type="Proteomes" id="UP000366872">
    <property type="component" value="Unassembled WGS sequence"/>
</dbReference>
<evidence type="ECO:0000313" key="1">
    <source>
        <dbReference type="EMBL" id="VGO13906.1"/>
    </source>
</evidence>
<accession>A0A6C2U3G9</accession>
<dbReference type="RefSeq" id="WP_136079439.1">
    <property type="nucleotide sequence ID" value="NZ_CAAHFG010000001.1"/>
</dbReference>
<dbReference type="Pfam" id="PF05717">
    <property type="entry name" value="TnpB_IS66"/>
    <property type="match status" value="1"/>
</dbReference>
<keyword evidence="2" id="KW-1185">Reference proteome</keyword>
<name>A0A6C2U3G9_PONDE</name>
<proteinExistence type="predicted"/>
<reference evidence="1 2" key="1">
    <citation type="submission" date="2019-04" db="EMBL/GenBank/DDBJ databases">
        <authorList>
            <person name="Van Vliet M D."/>
        </authorList>
    </citation>
    <scope>NUCLEOTIDE SEQUENCE [LARGE SCALE GENOMIC DNA]</scope>
    <source>
        <strain evidence="1 2">F1</strain>
    </source>
</reference>
<dbReference type="NCBIfam" id="NF033819">
    <property type="entry name" value="IS66_TnpB"/>
    <property type="match status" value="1"/>
</dbReference>
<dbReference type="EMBL" id="CAAHFG010000001">
    <property type="protein sequence ID" value="VGO13906.1"/>
    <property type="molecule type" value="Genomic_DNA"/>
</dbReference>
<dbReference type="PANTHER" id="PTHR36455:SF1">
    <property type="entry name" value="BLR8292 PROTEIN"/>
    <property type="match status" value="1"/>
</dbReference>
<dbReference type="AlphaFoldDB" id="A0A6C2U3G9"/>
<gene>
    <name evidence="1" type="ORF">PDESU_02463</name>
</gene>
<sequence length="124" mass="14145">MFGLSNSIRVYLAVEPVDLRKSFNGLHGVVLDRLNEDPCSGALYVFTNRRRNRIKTLYWDGTGMWVAIKRLEKGCFSWPKGVAANEKLDLAPEALALLLDGVDLKQGSFKPWYQRCFFLHFSCS</sequence>
<dbReference type="InterPro" id="IPR008878">
    <property type="entry name" value="Transposase_IS66_Orf2"/>
</dbReference>
<evidence type="ECO:0000313" key="2">
    <source>
        <dbReference type="Proteomes" id="UP000366872"/>
    </source>
</evidence>